<dbReference type="GO" id="GO:0009055">
    <property type="term" value="F:electron transfer activity"/>
    <property type="evidence" value="ECO:0007669"/>
    <property type="project" value="UniProtKB-UniRule"/>
</dbReference>
<comment type="cofactor">
    <cofactor evidence="11 12">
        <name>FAD</name>
        <dbReference type="ChEBI" id="CHEBI:57692"/>
    </cofactor>
    <text evidence="11 12">Binds 1 FAD per subunit.</text>
</comment>
<evidence type="ECO:0000256" key="7">
    <source>
        <dbReference type="ARBA" id="ARBA00022975"/>
    </source>
</evidence>
<comment type="cofactor">
    <cofactor evidence="13">
        <name>[2Fe-2S] cluster</name>
        <dbReference type="ChEBI" id="CHEBI:190135"/>
    </cofactor>
    <text evidence="13">Binds 1 [2Fe-2S] cluster per subunit.</text>
</comment>
<dbReference type="Gene3D" id="3.40.50.80">
    <property type="entry name" value="Nucleotide-binding domain of ferredoxin-NADP reductase (FNR) module"/>
    <property type="match status" value="1"/>
</dbReference>
<comment type="function">
    <text evidence="11">Responsible for channeling the electrons from the oxidation of dihydroorotate from the FMN redox center in the PyrD type B subunit to the ultimate electron acceptor NAD(+).</text>
</comment>
<dbReference type="InterPro" id="IPR017927">
    <property type="entry name" value="FAD-bd_FR_type"/>
</dbReference>
<dbReference type="Pfam" id="PF00175">
    <property type="entry name" value="NAD_binding_1"/>
    <property type="match status" value="1"/>
</dbReference>
<comment type="cofactor">
    <cofactor evidence="11">
        <name>[2Fe-2S] cluster</name>
        <dbReference type="ChEBI" id="CHEBI:190135"/>
    </cofactor>
    <text evidence="11">Binds 1 [2Fe-2S] cluster per subunit.</text>
</comment>
<dbReference type="GO" id="GO:0051537">
    <property type="term" value="F:2 iron, 2 sulfur cluster binding"/>
    <property type="evidence" value="ECO:0007669"/>
    <property type="project" value="UniProtKB-KW"/>
</dbReference>
<dbReference type="SUPFAM" id="SSF63380">
    <property type="entry name" value="Riboflavin synthase domain-like"/>
    <property type="match status" value="1"/>
</dbReference>
<evidence type="ECO:0000256" key="10">
    <source>
        <dbReference type="ARBA" id="ARBA00023014"/>
    </source>
</evidence>
<evidence type="ECO:0000256" key="13">
    <source>
        <dbReference type="PIRSR" id="PIRSR006816-2"/>
    </source>
</evidence>
<evidence type="ECO:0000259" key="14">
    <source>
        <dbReference type="PROSITE" id="PS51384"/>
    </source>
</evidence>
<dbReference type="UniPathway" id="UPA00070">
    <property type="reaction ID" value="UER00945"/>
</dbReference>
<evidence type="ECO:0000313" key="15">
    <source>
        <dbReference type="EMBL" id="MBC8318182.1"/>
    </source>
</evidence>
<dbReference type="Pfam" id="PF10418">
    <property type="entry name" value="DHODB_Fe-S_bind"/>
    <property type="match status" value="1"/>
</dbReference>
<dbReference type="EMBL" id="JACNJZ010000138">
    <property type="protein sequence ID" value="MBC8318182.1"/>
    <property type="molecule type" value="Genomic_DNA"/>
</dbReference>
<evidence type="ECO:0000256" key="3">
    <source>
        <dbReference type="ARBA" id="ARBA00022630"/>
    </source>
</evidence>
<dbReference type="SUPFAM" id="SSF52343">
    <property type="entry name" value="Ferredoxin reductase-like, C-terminal NADP-linked domain"/>
    <property type="match status" value="1"/>
</dbReference>
<evidence type="ECO:0000256" key="1">
    <source>
        <dbReference type="ARBA" id="ARBA00006422"/>
    </source>
</evidence>
<keyword evidence="5 11" id="KW-0479">Metal-binding</keyword>
<keyword evidence="10 11" id="KW-0411">Iron-sulfur</keyword>
<feature type="domain" description="FAD-binding FR-type" evidence="14">
    <location>
        <begin position="4"/>
        <end position="106"/>
    </location>
</feature>
<feature type="binding site" evidence="11 13">
    <location>
        <position position="238"/>
    </location>
    <ligand>
        <name>[2Fe-2S] cluster</name>
        <dbReference type="ChEBI" id="CHEBI:190135"/>
    </ligand>
</feature>
<evidence type="ECO:0000256" key="8">
    <source>
        <dbReference type="ARBA" id="ARBA00022982"/>
    </source>
</evidence>
<feature type="binding site" evidence="11 13">
    <location>
        <position position="230"/>
    </location>
    <ligand>
        <name>[2Fe-2S] cluster</name>
        <dbReference type="ChEBI" id="CHEBI:190135"/>
    </ligand>
</feature>
<feature type="binding site" evidence="11 12">
    <location>
        <begin position="59"/>
        <end position="62"/>
    </location>
    <ligand>
        <name>FAD</name>
        <dbReference type="ChEBI" id="CHEBI:57692"/>
    </ligand>
</feature>
<dbReference type="InterPro" id="IPR012165">
    <property type="entry name" value="Cyt_c3_hydrogenase_gsu"/>
</dbReference>
<dbReference type="HAMAP" id="MF_01211">
    <property type="entry name" value="DHODB_Fe_S_bind"/>
    <property type="match status" value="1"/>
</dbReference>
<dbReference type="GO" id="GO:0050660">
    <property type="term" value="F:flavin adenine dinucleotide binding"/>
    <property type="evidence" value="ECO:0007669"/>
    <property type="project" value="InterPro"/>
</dbReference>
<dbReference type="PIRSF" id="PIRSF006816">
    <property type="entry name" value="Cyc3_hyd_g"/>
    <property type="match status" value="1"/>
</dbReference>
<dbReference type="InterPro" id="IPR017938">
    <property type="entry name" value="Riboflavin_synthase-like_b-brl"/>
</dbReference>
<sequence>MPTPRDITSIIVENREVNPKIFLLSLNTSDLDIWSEAEPGQFAMLKIADMSCDDPLLRRPLSIHNVRDGKIQFLYKVLGRGTLLLSQAKPGTALRILAPLGNGFSISNSKTHCLVGGGMGIAPLLYFARKMKEQQPSNTIKVLLGARTKNELIAVQDFTEPGLYDVKIATDDGSEGHHGLVTDLLDGINASPGDMTVYCCGPHPMMKAVSNICRKKEWKCQISLEALMACGMGACLGCAVPKKGIGIQEYLHVCSDGPVFKAEEIW</sequence>
<feature type="binding site" evidence="11 13">
    <location>
        <position position="235"/>
    </location>
    <ligand>
        <name>[2Fe-2S] cluster</name>
        <dbReference type="ChEBI" id="CHEBI:190135"/>
    </ligand>
</feature>
<keyword evidence="6 11" id="KW-0274">FAD</keyword>
<dbReference type="InterPro" id="IPR019480">
    <property type="entry name" value="Dihydroorotate_DH_Fe-S-bd"/>
</dbReference>
<dbReference type="InterPro" id="IPR001433">
    <property type="entry name" value="OxRdtase_FAD/NAD-bd"/>
</dbReference>
<evidence type="ECO:0000256" key="11">
    <source>
        <dbReference type="HAMAP-Rule" id="MF_01211"/>
    </source>
</evidence>
<dbReference type="InterPro" id="IPR037117">
    <property type="entry name" value="Dihydroorotate_DH_ele_sf"/>
</dbReference>
<protein>
    <recommendedName>
        <fullName evidence="11">Dihydroorotate dehydrogenase B (NAD(+)), electron transfer subunit</fullName>
    </recommendedName>
    <alternativeName>
        <fullName evidence="11">Dihydroorotate oxidase B, electron transfer subunit</fullName>
    </alternativeName>
</protein>
<keyword evidence="4 11" id="KW-0001">2Fe-2S</keyword>
<dbReference type="CDD" id="cd06218">
    <property type="entry name" value="DHOD_e_trans"/>
    <property type="match status" value="1"/>
</dbReference>
<evidence type="ECO:0000313" key="16">
    <source>
        <dbReference type="Proteomes" id="UP000614424"/>
    </source>
</evidence>
<evidence type="ECO:0000256" key="5">
    <source>
        <dbReference type="ARBA" id="ARBA00022723"/>
    </source>
</evidence>
<dbReference type="GO" id="GO:0016491">
    <property type="term" value="F:oxidoreductase activity"/>
    <property type="evidence" value="ECO:0007669"/>
    <property type="project" value="InterPro"/>
</dbReference>
<keyword evidence="7 11" id="KW-0665">Pyrimidine biosynthesis</keyword>
<proteinExistence type="inferred from homology"/>
<name>A0A8J6NEM7_9BACT</name>
<keyword evidence="2 11" id="KW-0813">Transport</keyword>
<organism evidence="15 16">
    <name type="scientific">Candidatus Desulfobia pelagia</name>
    <dbReference type="NCBI Taxonomy" id="2841692"/>
    <lineage>
        <taxon>Bacteria</taxon>
        <taxon>Pseudomonadati</taxon>
        <taxon>Thermodesulfobacteriota</taxon>
        <taxon>Desulfobulbia</taxon>
        <taxon>Desulfobulbales</taxon>
        <taxon>Desulfobulbaceae</taxon>
        <taxon>Candidatus Desulfobia</taxon>
    </lineage>
</organism>
<dbReference type="PANTHER" id="PTHR43513">
    <property type="entry name" value="DIHYDROOROTATE DEHYDROGENASE B (NAD(+)), ELECTRON TRANSFER SUBUNIT"/>
    <property type="match status" value="1"/>
</dbReference>
<dbReference type="GO" id="GO:0044205">
    <property type="term" value="P:'de novo' UMP biosynthetic process"/>
    <property type="evidence" value="ECO:0007669"/>
    <property type="project" value="UniProtKB-UniRule"/>
</dbReference>
<comment type="caution">
    <text evidence="15">The sequence shown here is derived from an EMBL/GenBank/DDBJ whole genome shotgun (WGS) entry which is preliminary data.</text>
</comment>
<comment type="subunit">
    <text evidence="11">Heterotetramer of 2 PyrK and 2 PyrD type B subunits.</text>
</comment>
<dbReference type="Proteomes" id="UP000614424">
    <property type="component" value="Unassembled WGS sequence"/>
</dbReference>
<keyword evidence="3 11" id="KW-0285">Flavoprotein</keyword>
<gene>
    <name evidence="11" type="primary">pyrK</name>
    <name evidence="15" type="ORF">H8E41_09770</name>
</gene>
<dbReference type="InterPro" id="IPR039261">
    <property type="entry name" value="FNR_nucleotide-bd"/>
</dbReference>
<evidence type="ECO:0000256" key="12">
    <source>
        <dbReference type="PIRSR" id="PIRSR006816-1"/>
    </source>
</evidence>
<dbReference type="InterPro" id="IPR023455">
    <property type="entry name" value="Dihydroorotate_DHASE_ETsu"/>
</dbReference>
<comment type="similarity">
    <text evidence="1 11">Belongs to the PyrK family.</text>
</comment>
<dbReference type="Gene3D" id="2.10.240.10">
    <property type="entry name" value="Dihydroorotate dehydrogenase, electron transfer subunit"/>
    <property type="match status" value="1"/>
</dbReference>
<dbReference type="InterPro" id="IPR050353">
    <property type="entry name" value="PyrK_electron_transfer"/>
</dbReference>
<evidence type="ECO:0000256" key="2">
    <source>
        <dbReference type="ARBA" id="ARBA00022448"/>
    </source>
</evidence>
<comment type="pathway">
    <text evidence="11">Pyrimidine metabolism; UMP biosynthesis via de novo pathway; orotate from (S)-dihydroorotate (NAD(+) route): step 1/1.</text>
</comment>
<keyword evidence="9 11" id="KW-0408">Iron</keyword>
<feature type="binding site" evidence="11 13">
    <location>
        <position position="254"/>
    </location>
    <ligand>
        <name>[2Fe-2S] cluster</name>
        <dbReference type="ChEBI" id="CHEBI:190135"/>
    </ligand>
</feature>
<evidence type="ECO:0000256" key="9">
    <source>
        <dbReference type="ARBA" id="ARBA00023004"/>
    </source>
</evidence>
<dbReference type="GO" id="GO:0046872">
    <property type="term" value="F:metal ion binding"/>
    <property type="evidence" value="ECO:0007669"/>
    <property type="project" value="UniProtKB-KW"/>
</dbReference>
<evidence type="ECO:0000256" key="6">
    <source>
        <dbReference type="ARBA" id="ARBA00022827"/>
    </source>
</evidence>
<reference evidence="15 16" key="1">
    <citation type="submission" date="2020-08" db="EMBL/GenBank/DDBJ databases">
        <title>Bridging the membrane lipid divide: bacteria of the FCB group superphylum have the potential to synthesize archaeal ether lipids.</title>
        <authorList>
            <person name="Villanueva L."/>
            <person name="Von Meijenfeldt F.A.B."/>
            <person name="Westbye A.B."/>
            <person name="Yadav S."/>
            <person name="Hopmans E.C."/>
            <person name="Dutilh B.E."/>
            <person name="Sinninghe Damste J.S."/>
        </authorList>
    </citation>
    <scope>NUCLEOTIDE SEQUENCE [LARGE SCALE GENOMIC DNA]</scope>
    <source>
        <strain evidence="15">NIOZ-UU47</strain>
    </source>
</reference>
<evidence type="ECO:0000256" key="4">
    <source>
        <dbReference type="ARBA" id="ARBA00022714"/>
    </source>
</evidence>
<dbReference type="PRINTS" id="PR00409">
    <property type="entry name" value="PHDIOXRDTASE"/>
</dbReference>
<comment type="caution">
    <text evidence="11">Lacks conserved residue(s) required for the propagation of feature annotation.</text>
</comment>
<feature type="binding site" evidence="11 12">
    <location>
        <begin position="81"/>
        <end position="82"/>
    </location>
    <ligand>
        <name>FAD</name>
        <dbReference type="ChEBI" id="CHEBI:57692"/>
    </ligand>
</feature>
<keyword evidence="8 11" id="KW-0249">Electron transport</keyword>
<dbReference type="PROSITE" id="PS51384">
    <property type="entry name" value="FAD_FR"/>
    <property type="match status" value="1"/>
</dbReference>
<accession>A0A8J6NEM7</accession>
<dbReference type="PANTHER" id="PTHR43513:SF3">
    <property type="entry name" value="DIHYDROOROTATE DEHYDROGENASE B (NAD(+)), ELECTRON TRANSFER SUBUNIT-RELATED"/>
    <property type="match status" value="1"/>
</dbReference>
<dbReference type="Gene3D" id="2.40.30.10">
    <property type="entry name" value="Translation factors"/>
    <property type="match status" value="1"/>
</dbReference>
<dbReference type="AlphaFoldDB" id="A0A8J6NEM7"/>